<dbReference type="FunFam" id="3.40.50.1970:FF:000003">
    <property type="entry name" value="Alcohol dehydrogenase, iron-containing"/>
    <property type="match status" value="1"/>
</dbReference>
<dbReference type="InterPro" id="IPR001670">
    <property type="entry name" value="ADH_Fe/GldA"/>
</dbReference>
<evidence type="ECO:0000259" key="3">
    <source>
        <dbReference type="Pfam" id="PF00465"/>
    </source>
</evidence>
<dbReference type="InterPro" id="IPR056798">
    <property type="entry name" value="ADH_Fe_C"/>
</dbReference>
<feature type="domain" description="Fe-containing alcohol dehydrogenase-like C-terminal" evidence="4">
    <location>
        <begin position="209"/>
        <end position="267"/>
    </location>
</feature>
<feature type="non-terminal residue" evidence="5">
    <location>
        <position position="268"/>
    </location>
</feature>
<comment type="caution">
    <text evidence="5">The sequence shown here is derived from an EMBL/GenBank/DDBJ whole genome shotgun (WGS) entry which is preliminary data.</text>
</comment>
<evidence type="ECO:0000256" key="1">
    <source>
        <dbReference type="ARBA" id="ARBA00007358"/>
    </source>
</evidence>
<feature type="domain" description="Alcohol dehydrogenase iron-type/glycerol dehydrogenase GldA" evidence="3">
    <location>
        <begin position="30"/>
        <end position="197"/>
    </location>
</feature>
<protein>
    <submittedName>
        <fullName evidence="5">Uncharacterized protein</fullName>
    </submittedName>
</protein>
<evidence type="ECO:0000256" key="2">
    <source>
        <dbReference type="ARBA" id="ARBA00023002"/>
    </source>
</evidence>
<gene>
    <name evidence="5" type="ORF">S01H4_30675</name>
</gene>
<reference evidence="5" key="1">
    <citation type="journal article" date="2014" name="Front. Microbiol.">
        <title>High frequency of phylogenetically diverse reductive dehalogenase-homologous genes in deep subseafloor sedimentary metagenomes.</title>
        <authorList>
            <person name="Kawai M."/>
            <person name="Futagami T."/>
            <person name="Toyoda A."/>
            <person name="Takaki Y."/>
            <person name="Nishi S."/>
            <person name="Hori S."/>
            <person name="Arai W."/>
            <person name="Tsubouchi T."/>
            <person name="Morono Y."/>
            <person name="Uchiyama I."/>
            <person name="Ito T."/>
            <person name="Fujiyama A."/>
            <person name="Inagaki F."/>
            <person name="Takami H."/>
        </authorList>
    </citation>
    <scope>NUCLEOTIDE SEQUENCE</scope>
    <source>
        <strain evidence="5">Expedition CK06-06</strain>
    </source>
</reference>
<dbReference type="SUPFAM" id="SSF56796">
    <property type="entry name" value="Dehydroquinate synthase-like"/>
    <property type="match status" value="1"/>
</dbReference>
<dbReference type="Gene3D" id="3.40.50.1970">
    <property type="match status" value="1"/>
</dbReference>
<evidence type="ECO:0000313" key="5">
    <source>
        <dbReference type="EMBL" id="GAG75405.1"/>
    </source>
</evidence>
<dbReference type="InterPro" id="IPR039697">
    <property type="entry name" value="Alcohol_dehydrogenase_Fe"/>
</dbReference>
<dbReference type="EMBL" id="BART01015854">
    <property type="protein sequence ID" value="GAG75405.1"/>
    <property type="molecule type" value="Genomic_DNA"/>
</dbReference>
<dbReference type="GO" id="GO:0046872">
    <property type="term" value="F:metal ion binding"/>
    <property type="evidence" value="ECO:0007669"/>
    <property type="project" value="InterPro"/>
</dbReference>
<dbReference type="Pfam" id="PF25137">
    <property type="entry name" value="ADH_Fe_C"/>
    <property type="match status" value="1"/>
</dbReference>
<name>X0ZZV1_9ZZZZ</name>
<dbReference type="GO" id="GO:0004022">
    <property type="term" value="F:alcohol dehydrogenase (NAD+) activity"/>
    <property type="evidence" value="ECO:0007669"/>
    <property type="project" value="TreeGrafter"/>
</dbReference>
<dbReference type="PANTHER" id="PTHR11496:SF102">
    <property type="entry name" value="ALCOHOL DEHYDROGENASE 4"/>
    <property type="match status" value="1"/>
</dbReference>
<proteinExistence type="inferred from homology"/>
<keyword evidence="2" id="KW-0560">Oxidoreductase</keyword>
<sequence>MIWTIKKGFYRIIHKFENLIVKRMTKQEPKLLTGPGSIKDLHTAIKNEGVCKPLVVTDKGLTNLRIHNEMFQTFNENNIEYVVFDDVLPNPTISMVETAKNVYLENKCDCIIGFGGGSPMDCAKIALALVVKPEKTVRDLGRFFRIKNDVPPFFVVPTTAGTGAETQFAGVIADPDTHEKFAVASTKLLPKYVVLDPELTLGLPPHITSATGMDALTHAVESYINIIGDASSAENATKAVKIVFDNLVNLYENGNQIEAREEMARAAY</sequence>
<dbReference type="PANTHER" id="PTHR11496">
    <property type="entry name" value="ALCOHOL DEHYDROGENASE"/>
    <property type="match status" value="1"/>
</dbReference>
<dbReference type="Gene3D" id="1.20.1090.10">
    <property type="entry name" value="Dehydroquinate synthase-like - alpha domain"/>
    <property type="match status" value="1"/>
</dbReference>
<dbReference type="Pfam" id="PF00465">
    <property type="entry name" value="Fe-ADH"/>
    <property type="match status" value="1"/>
</dbReference>
<organism evidence="5">
    <name type="scientific">marine sediment metagenome</name>
    <dbReference type="NCBI Taxonomy" id="412755"/>
    <lineage>
        <taxon>unclassified sequences</taxon>
        <taxon>metagenomes</taxon>
        <taxon>ecological metagenomes</taxon>
    </lineage>
</organism>
<dbReference type="AlphaFoldDB" id="X0ZZV1"/>
<evidence type="ECO:0000259" key="4">
    <source>
        <dbReference type="Pfam" id="PF25137"/>
    </source>
</evidence>
<accession>X0ZZV1</accession>
<comment type="similarity">
    <text evidence="1">Belongs to the iron-containing alcohol dehydrogenase family.</text>
</comment>